<dbReference type="InterPro" id="IPR013519">
    <property type="entry name" value="Int_alpha_beta-p"/>
</dbReference>
<evidence type="ECO:0000256" key="2">
    <source>
        <dbReference type="ARBA" id="ARBA00022737"/>
    </source>
</evidence>
<protein>
    <submittedName>
        <fullName evidence="6">T9SS type A sorting domain-containing protein</fullName>
    </submittedName>
</protein>
<dbReference type="SMART" id="SM00191">
    <property type="entry name" value="Int_alpha"/>
    <property type="match status" value="3"/>
</dbReference>
<dbReference type="InterPro" id="IPR028994">
    <property type="entry name" value="Integrin_alpha_N"/>
</dbReference>
<dbReference type="InterPro" id="IPR011043">
    <property type="entry name" value="Gal_Oxase/kelch_b-propeller"/>
</dbReference>
<dbReference type="RefSeq" id="WP_386097023.1">
    <property type="nucleotide sequence ID" value="NZ_JBHSAT010000004.1"/>
</dbReference>
<feature type="domain" description="Secretion system C-terminal sorting" evidence="5">
    <location>
        <begin position="420"/>
        <end position="486"/>
    </location>
</feature>
<keyword evidence="2" id="KW-0677">Repeat</keyword>
<evidence type="ECO:0000256" key="3">
    <source>
        <dbReference type="ARBA" id="ARBA00023180"/>
    </source>
</evidence>
<feature type="region of interest" description="Disordered" evidence="4">
    <location>
        <begin position="135"/>
        <end position="170"/>
    </location>
</feature>
<dbReference type="SUPFAM" id="SSF50969">
    <property type="entry name" value="YVTN repeat-like/Quinoprotein amine dehydrogenase"/>
    <property type="match status" value="1"/>
</dbReference>
<keyword evidence="7" id="KW-1185">Reference proteome</keyword>
<proteinExistence type="predicted"/>
<gene>
    <name evidence="6" type="ORF">ACFOSX_03395</name>
</gene>
<dbReference type="Pfam" id="PF14312">
    <property type="entry name" value="FG-GAP_2"/>
    <property type="match status" value="1"/>
</dbReference>
<name>A0ABV8ADV2_9FLAO</name>
<evidence type="ECO:0000256" key="4">
    <source>
        <dbReference type="SAM" id="MobiDB-lite"/>
    </source>
</evidence>
<dbReference type="Proteomes" id="UP001595812">
    <property type="component" value="Unassembled WGS sequence"/>
</dbReference>
<organism evidence="6 7">
    <name type="scientific">Winogradskyella maritima</name>
    <dbReference type="NCBI Taxonomy" id="1517766"/>
    <lineage>
        <taxon>Bacteria</taxon>
        <taxon>Pseudomonadati</taxon>
        <taxon>Bacteroidota</taxon>
        <taxon>Flavobacteriia</taxon>
        <taxon>Flavobacteriales</taxon>
        <taxon>Flavobacteriaceae</taxon>
        <taxon>Winogradskyella</taxon>
    </lineage>
</organism>
<evidence type="ECO:0000313" key="6">
    <source>
        <dbReference type="EMBL" id="MFC3876266.1"/>
    </source>
</evidence>
<accession>A0ABV8ADV2</accession>
<dbReference type="SUPFAM" id="SSF50965">
    <property type="entry name" value="Galactose oxidase, central domain"/>
    <property type="match status" value="1"/>
</dbReference>
<dbReference type="InterPro" id="IPR026444">
    <property type="entry name" value="Secre_tail"/>
</dbReference>
<dbReference type="NCBIfam" id="TIGR04183">
    <property type="entry name" value="Por_Secre_tail"/>
    <property type="match status" value="1"/>
</dbReference>
<dbReference type="Pfam" id="PF18962">
    <property type="entry name" value="Por_Secre_tail"/>
    <property type="match status" value="1"/>
</dbReference>
<reference evidence="7" key="1">
    <citation type="journal article" date="2019" name="Int. J. Syst. Evol. Microbiol.">
        <title>The Global Catalogue of Microorganisms (GCM) 10K type strain sequencing project: providing services to taxonomists for standard genome sequencing and annotation.</title>
        <authorList>
            <consortium name="The Broad Institute Genomics Platform"/>
            <consortium name="The Broad Institute Genome Sequencing Center for Infectious Disease"/>
            <person name="Wu L."/>
            <person name="Ma J."/>
        </authorList>
    </citation>
    <scope>NUCLEOTIDE SEQUENCE [LARGE SCALE GENOMIC DNA]</scope>
    <source>
        <strain evidence="7">CECT 8979</strain>
    </source>
</reference>
<dbReference type="InterPro" id="IPR011044">
    <property type="entry name" value="Quino_amine_DH_bsu"/>
</dbReference>
<dbReference type="PANTHER" id="PTHR36220:SF1">
    <property type="entry name" value="GAMMA TUBULIN COMPLEX COMPONENT C-TERMINAL DOMAIN-CONTAINING PROTEIN"/>
    <property type="match status" value="1"/>
</dbReference>
<dbReference type="EMBL" id="JBHSAT010000004">
    <property type="protein sequence ID" value="MFC3876266.1"/>
    <property type="molecule type" value="Genomic_DNA"/>
</dbReference>
<keyword evidence="3" id="KW-0325">Glycoprotein</keyword>
<comment type="caution">
    <text evidence="6">The sequence shown here is derived from an EMBL/GenBank/DDBJ whole genome shotgun (WGS) entry which is preliminary data.</text>
</comment>
<keyword evidence="1" id="KW-0732">Signal</keyword>
<evidence type="ECO:0000259" key="5">
    <source>
        <dbReference type="Pfam" id="PF18962"/>
    </source>
</evidence>
<dbReference type="PANTHER" id="PTHR36220">
    <property type="entry name" value="UNNAMED PRODUCT"/>
    <property type="match status" value="1"/>
</dbReference>
<dbReference type="InterPro" id="IPR013517">
    <property type="entry name" value="FG-GAP"/>
</dbReference>
<feature type="compositionally biased region" description="Acidic residues" evidence="4">
    <location>
        <begin position="135"/>
        <end position="145"/>
    </location>
</feature>
<dbReference type="Gene3D" id="2.130.10.130">
    <property type="entry name" value="Integrin alpha, N-terminal"/>
    <property type="match status" value="2"/>
</dbReference>
<evidence type="ECO:0000313" key="7">
    <source>
        <dbReference type="Proteomes" id="UP001595812"/>
    </source>
</evidence>
<evidence type="ECO:0000256" key="1">
    <source>
        <dbReference type="ARBA" id="ARBA00022729"/>
    </source>
</evidence>
<sequence length="488" mass="51862">MKICLLFILIPLIGFNQTQIGSDIDGEFDGDRSGVCSISGDGNRIAVGASRNDGTGFNAGHVRVYELQSGNWVQMGQDIDGEASNDLSGTALSLSHNGNRIAIGAPQNSSSGTSAGHVRVYELQTNTWVQIGQDIDGESSGDDSGEAVSISGDGNRVAIGARQNDGNGDRSGQIRIYELQSNNWVQLGADIDGQATLDFFGWSVSISSDGSRVAASAINNDTNGSNSGQVRVFEFHDNDWIQLGGSINGEGEQDQSGFSLSLSANGNIVAIGANRNDGNGSNAGHVRVFKLQSNNWVQLGQDIDGELASDLFGEALSLSDSGNRIAIGAPFNDSLGDASGRVTIYDFQNNSWTQVGTYIDGEAPEDFFGQYLEMSSDGERIIIGAIQNSGSGSFQGHARVFDLPQPTLDINSFLLETVRIYPNPTKDVQTISLPIGLELEGINIFNSLGQKVLHSKKSNLNLNKLSPGTYVLEINTSNGKVLKKIIKE</sequence>